<comment type="subcellular location">
    <subcellularLocation>
        <location evidence="1">Membrane</location>
    </subcellularLocation>
</comment>
<feature type="region of interest" description="Disordered" evidence="7">
    <location>
        <begin position="25"/>
        <end position="47"/>
    </location>
</feature>
<keyword evidence="5" id="KW-0186">Copper</keyword>
<dbReference type="GO" id="GO:0016020">
    <property type="term" value="C:membrane"/>
    <property type="evidence" value="ECO:0007669"/>
    <property type="project" value="UniProtKB-SubCell"/>
</dbReference>
<dbReference type="Gene3D" id="2.60.40.420">
    <property type="entry name" value="Cupredoxins - blue copper proteins"/>
    <property type="match status" value="1"/>
</dbReference>
<dbReference type="GO" id="GO:0005507">
    <property type="term" value="F:copper ion binding"/>
    <property type="evidence" value="ECO:0007669"/>
    <property type="project" value="InterPro"/>
</dbReference>
<dbReference type="SUPFAM" id="SSF49503">
    <property type="entry name" value="Cupredoxins"/>
    <property type="match status" value="1"/>
</dbReference>
<accession>A0A2A2FE20</accession>
<dbReference type="Proteomes" id="UP000218083">
    <property type="component" value="Unassembled WGS sequence"/>
</dbReference>
<dbReference type="EMBL" id="NSKC01000008">
    <property type="protein sequence ID" value="PAU82994.1"/>
    <property type="molecule type" value="Genomic_DNA"/>
</dbReference>
<evidence type="ECO:0000313" key="11">
    <source>
        <dbReference type="Proteomes" id="UP000218083"/>
    </source>
</evidence>
<evidence type="ECO:0000259" key="9">
    <source>
        <dbReference type="Pfam" id="PF16502"/>
    </source>
</evidence>
<dbReference type="InterPro" id="IPR000923">
    <property type="entry name" value="BlueCu_1"/>
</dbReference>
<dbReference type="OrthoDB" id="4392at2157"/>
<evidence type="ECO:0000256" key="5">
    <source>
        <dbReference type="ARBA" id="ARBA00023008"/>
    </source>
</evidence>
<evidence type="ECO:0000256" key="1">
    <source>
        <dbReference type="ARBA" id="ARBA00004370"/>
    </source>
</evidence>
<organism evidence="10 11">
    <name type="scientific">Halorubrum salipaludis</name>
    <dbReference type="NCBI Taxonomy" id="2032630"/>
    <lineage>
        <taxon>Archaea</taxon>
        <taxon>Methanobacteriati</taxon>
        <taxon>Methanobacteriota</taxon>
        <taxon>Stenosarchaea group</taxon>
        <taxon>Halobacteria</taxon>
        <taxon>Halobacteriales</taxon>
        <taxon>Haloferacaceae</taxon>
        <taxon>Halorubrum</taxon>
    </lineage>
</organism>
<keyword evidence="4" id="KW-0249">Electron transport</keyword>
<gene>
    <name evidence="10" type="ORF">CK500_12775</name>
</gene>
<evidence type="ECO:0000256" key="7">
    <source>
        <dbReference type="SAM" id="MobiDB-lite"/>
    </source>
</evidence>
<reference evidence="10 11" key="1">
    <citation type="submission" date="2017-08" db="EMBL/GenBank/DDBJ databases">
        <title>The strain WRN001 was isolated from Binhai saline alkaline soil, Tianjin, China.</title>
        <authorList>
            <person name="Liu D."/>
            <person name="Zhang G."/>
        </authorList>
    </citation>
    <scope>NUCLEOTIDE SEQUENCE [LARGE SCALE GENOMIC DNA]</scope>
    <source>
        <strain evidence="10 11">WN019</strain>
    </source>
</reference>
<dbReference type="Pfam" id="PF16502">
    <property type="entry name" value="DUF5059"/>
    <property type="match status" value="1"/>
</dbReference>
<evidence type="ECO:0000256" key="4">
    <source>
        <dbReference type="ARBA" id="ARBA00022982"/>
    </source>
</evidence>
<dbReference type="PANTHER" id="PTHR34192">
    <property type="entry name" value="PLASTOCYANIN MAJOR ISOFORM, CHLOROPLASTIC-RELATED"/>
    <property type="match status" value="1"/>
</dbReference>
<feature type="domain" description="DUF5059" evidence="9">
    <location>
        <begin position="49"/>
        <end position="671"/>
    </location>
</feature>
<dbReference type="PANTHER" id="PTHR34192:SF10">
    <property type="entry name" value="PLASTOCYANIN MAJOR ISOFORM, CHLOROPLASTIC-RELATED"/>
    <property type="match status" value="1"/>
</dbReference>
<dbReference type="PROSITE" id="PS51257">
    <property type="entry name" value="PROKAR_LIPOPROTEIN"/>
    <property type="match status" value="1"/>
</dbReference>
<evidence type="ECO:0000313" key="10">
    <source>
        <dbReference type="EMBL" id="PAU82994.1"/>
    </source>
</evidence>
<evidence type="ECO:0000256" key="3">
    <source>
        <dbReference type="ARBA" id="ARBA00022723"/>
    </source>
</evidence>
<dbReference type="RefSeq" id="WP_095637605.1">
    <property type="nucleotide sequence ID" value="NZ_NSKC01000008.1"/>
</dbReference>
<evidence type="ECO:0000259" key="8">
    <source>
        <dbReference type="Pfam" id="PF00127"/>
    </source>
</evidence>
<dbReference type="InterPro" id="IPR008972">
    <property type="entry name" value="Cupredoxin"/>
</dbReference>
<feature type="compositionally biased region" description="Low complexity" evidence="7">
    <location>
        <begin position="35"/>
        <end position="47"/>
    </location>
</feature>
<protein>
    <submittedName>
        <fullName evidence="10">Cytochrome Fbr</fullName>
    </submittedName>
</protein>
<feature type="domain" description="Blue (type 1) copper" evidence="8">
    <location>
        <begin position="715"/>
        <end position="818"/>
    </location>
</feature>
<dbReference type="GO" id="GO:0009055">
    <property type="term" value="F:electron transfer activity"/>
    <property type="evidence" value="ECO:0007669"/>
    <property type="project" value="InterPro"/>
</dbReference>
<dbReference type="InterPro" id="IPR032445">
    <property type="entry name" value="DUF5059"/>
</dbReference>
<keyword evidence="11" id="KW-1185">Reference proteome</keyword>
<dbReference type="CDD" id="cd04220">
    <property type="entry name" value="Halocyanin"/>
    <property type="match status" value="1"/>
</dbReference>
<proteinExistence type="predicted"/>
<feature type="region of interest" description="Disordered" evidence="7">
    <location>
        <begin position="677"/>
        <end position="700"/>
    </location>
</feature>
<name>A0A2A2FE20_9EURY</name>
<dbReference type="AlphaFoldDB" id="A0A2A2FE20"/>
<evidence type="ECO:0000256" key="2">
    <source>
        <dbReference type="ARBA" id="ARBA00022448"/>
    </source>
</evidence>
<evidence type="ECO:0000256" key="6">
    <source>
        <dbReference type="ARBA" id="ARBA00023136"/>
    </source>
</evidence>
<keyword evidence="3" id="KW-0479">Metal-binding</keyword>
<keyword evidence="6" id="KW-0472">Membrane</keyword>
<keyword evidence="2" id="KW-0813">Transport</keyword>
<dbReference type="Pfam" id="PF00127">
    <property type="entry name" value="Copper-bind"/>
    <property type="match status" value="1"/>
</dbReference>
<comment type="caution">
    <text evidence="10">The sequence shown here is derived from an EMBL/GenBank/DDBJ whole genome shotgun (WGS) entry which is preliminary data.</text>
</comment>
<sequence>MRLRRRHLLATAGVALGTGLAGCNASQGDGAGEEPSSTATSTPPTADSAVAAEWNAMRARLWDALALGRAGDAETGAALARETFARFEEASGERGAHEALEEANEGNYAEFEEALGELRTAGLEPGDIERAREETVIADTQLAEAQRRITDDDTADALELQLFGAAVVDAAFLAPADRFEAAETAVRDAVDRFDEAAVSGALDSADPDAREAFADAARATADAAAEGDAGTVRSNAEAAFSAATAGSYALAGSESAASAGHVAALQARGWDAAALASAGGPSTGFAHAATLTAYRARAYDARRLAAAGETDRAAAVASDVFAHFEEARAHEAIESADHGAYEGFEDGLSDLRSAASAADLEGVDEAVAAIDSALVAGIDALAGADAPLLEAAFFRVRLADARERYRSGETDAAASIATATFDRFERDELGLHEAVESTSEDLYVRFEDEHLGALVDAFENGDDSAVATHEEGARSTLLEFATAAGDAATASAAEAPYVTARGFDAAALDAVGAGDRARSVAQGVFEHFESDAAGFHEALESADESLYESFEERLEAVVAAADGDEDVYPAAVRFDAEAVAAAYAVVESAGGPGASAAADLLEATFARFEEARVHDALEAADRNAYEAFEGALDRYVAAVREGGDVSGAAESFARAAQYAQFALVDGVEELPLDLELAGAGGEGETGSDHGDDGEADLEGGPNVVEGVPDDADHVVDMTAVAFEPADLTVSRGDTVAWRFAAGEPHSVSASQDGIPAEAEYWASGRFDSEEAARSGWEEGEGAVQSGESFVHTFETAGVHEYVCIPHEAAGMVGTVTVE</sequence>